<keyword evidence="3 6" id="KW-0378">Hydrolase</keyword>
<keyword evidence="4 6" id="KW-0862">Zinc</keyword>
<evidence type="ECO:0000256" key="6">
    <source>
        <dbReference type="RuleBase" id="RU003983"/>
    </source>
</evidence>
<comment type="similarity">
    <text evidence="6">Belongs to the peptidase M48 family.</text>
</comment>
<evidence type="ECO:0000259" key="7">
    <source>
        <dbReference type="Pfam" id="PF01435"/>
    </source>
</evidence>
<keyword evidence="9" id="KW-1185">Reference proteome</keyword>
<sequence>MSTTSMGAGAGRKQFILVTEHYVDERGDKVFQKLAGQSDPHQYEAQDQRLVELMNRLIPYAEEYLDADERVHWAIHAWDAKRINTQALGNGTVLIADQYSQNPDLSDDDLALIIAHEMAHIIRHHPQEYYSWKYLISPVLFASSFLTSGAVSIAASAGQDVYGIGFKHSAEKEADLLGLEIYAKAGFDPANAMSLMRKIQPLYTQDHPVASKLPKWLQSQRSFKSREKSLKKYQAKAQSLYAQHQQKSSAHLIDWDFKQHEQITQQHLAEASHGFKYLH</sequence>
<name>A0A6G8S3H2_9GAMM</name>
<dbReference type="GO" id="GO:0046872">
    <property type="term" value="F:metal ion binding"/>
    <property type="evidence" value="ECO:0007669"/>
    <property type="project" value="UniProtKB-KW"/>
</dbReference>
<dbReference type="GO" id="GO:0004222">
    <property type="term" value="F:metalloendopeptidase activity"/>
    <property type="evidence" value="ECO:0007669"/>
    <property type="project" value="InterPro"/>
</dbReference>
<keyword evidence="5 6" id="KW-0482">Metalloprotease</keyword>
<evidence type="ECO:0000256" key="2">
    <source>
        <dbReference type="ARBA" id="ARBA00022723"/>
    </source>
</evidence>
<gene>
    <name evidence="8" type="ORF">G8D99_06125</name>
</gene>
<dbReference type="GO" id="GO:0051603">
    <property type="term" value="P:proteolysis involved in protein catabolic process"/>
    <property type="evidence" value="ECO:0007669"/>
    <property type="project" value="TreeGrafter"/>
</dbReference>
<feature type="domain" description="Peptidase M48" evidence="7">
    <location>
        <begin position="45"/>
        <end position="211"/>
    </location>
</feature>
<keyword evidence="2" id="KW-0479">Metal-binding</keyword>
<dbReference type="RefSeq" id="WP_166323614.1">
    <property type="nucleotide sequence ID" value="NZ_CP049916.1"/>
</dbReference>
<dbReference type="AlphaFoldDB" id="A0A6G8S3H2"/>
<evidence type="ECO:0000256" key="1">
    <source>
        <dbReference type="ARBA" id="ARBA00022670"/>
    </source>
</evidence>
<dbReference type="Gene3D" id="3.30.2010.10">
    <property type="entry name" value="Metalloproteases ('zincins'), catalytic domain"/>
    <property type="match status" value="1"/>
</dbReference>
<dbReference type="Proteomes" id="UP000501939">
    <property type="component" value="Chromosome"/>
</dbReference>
<dbReference type="InterPro" id="IPR051156">
    <property type="entry name" value="Mito/Outer_Membr_Metalloprot"/>
</dbReference>
<evidence type="ECO:0000313" key="9">
    <source>
        <dbReference type="Proteomes" id="UP000501939"/>
    </source>
</evidence>
<evidence type="ECO:0000256" key="3">
    <source>
        <dbReference type="ARBA" id="ARBA00022801"/>
    </source>
</evidence>
<proteinExistence type="inferred from homology"/>
<dbReference type="EMBL" id="CP049916">
    <property type="protein sequence ID" value="QIO08640.1"/>
    <property type="molecule type" value="Genomic_DNA"/>
</dbReference>
<dbReference type="PANTHER" id="PTHR22726">
    <property type="entry name" value="METALLOENDOPEPTIDASE OMA1"/>
    <property type="match status" value="1"/>
</dbReference>
<dbReference type="GO" id="GO:0016020">
    <property type="term" value="C:membrane"/>
    <property type="evidence" value="ECO:0007669"/>
    <property type="project" value="TreeGrafter"/>
</dbReference>
<comment type="cofactor">
    <cofactor evidence="6">
        <name>Zn(2+)</name>
        <dbReference type="ChEBI" id="CHEBI:29105"/>
    </cofactor>
    <text evidence="6">Binds 1 zinc ion per subunit.</text>
</comment>
<reference evidence="8 9" key="1">
    <citation type="submission" date="2020-03" db="EMBL/GenBank/DDBJ databases">
        <authorList>
            <person name="Zhu W."/>
        </authorList>
    </citation>
    <scope>NUCLEOTIDE SEQUENCE [LARGE SCALE GENOMIC DNA]</scope>
    <source>
        <strain evidence="8 9">185</strain>
    </source>
</reference>
<evidence type="ECO:0000256" key="5">
    <source>
        <dbReference type="ARBA" id="ARBA00023049"/>
    </source>
</evidence>
<evidence type="ECO:0000256" key="4">
    <source>
        <dbReference type="ARBA" id="ARBA00022833"/>
    </source>
</evidence>
<dbReference type="PANTHER" id="PTHR22726:SF1">
    <property type="entry name" value="METALLOENDOPEPTIDASE OMA1, MITOCHONDRIAL"/>
    <property type="match status" value="1"/>
</dbReference>
<dbReference type="KEGG" id="alj:G8D99_06125"/>
<accession>A0A6G8S3H2</accession>
<evidence type="ECO:0000313" key="8">
    <source>
        <dbReference type="EMBL" id="QIO08640.1"/>
    </source>
</evidence>
<organism evidence="8 9">
    <name type="scientific">Acinetobacter lanii</name>
    <dbReference type="NCBI Taxonomy" id="2715163"/>
    <lineage>
        <taxon>Bacteria</taxon>
        <taxon>Pseudomonadati</taxon>
        <taxon>Pseudomonadota</taxon>
        <taxon>Gammaproteobacteria</taxon>
        <taxon>Moraxellales</taxon>
        <taxon>Moraxellaceae</taxon>
        <taxon>Acinetobacter</taxon>
    </lineage>
</organism>
<keyword evidence="1 6" id="KW-0645">Protease</keyword>
<dbReference type="Pfam" id="PF01435">
    <property type="entry name" value="Peptidase_M48"/>
    <property type="match status" value="1"/>
</dbReference>
<dbReference type="InterPro" id="IPR001915">
    <property type="entry name" value="Peptidase_M48"/>
</dbReference>
<protein>
    <submittedName>
        <fullName evidence="8">M48 family metalloprotease</fullName>
    </submittedName>
</protein>